<keyword evidence="12" id="KW-1185">Reference proteome</keyword>
<evidence type="ECO:0000256" key="1">
    <source>
        <dbReference type="ARBA" id="ARBA00001946"/>
    </source>
</evidence>
<dbReference type="GO" id="GO:0035529">
    <property type="term" value="F:NADH pyrophosphatase activity"/>
    <property type="evidence" value="ECO:0007669"/>
    <property type="project" value="TreeGrafter"/>
</dbReference>
<dbReference type="PROSITE" id="PS00893">
    <property type="entry name" value="NUDIX_BOX"/>
    <property type="match status" value="1"/>
</dbReference>
<dbReference type="PANTHER" id="PTHR42904:SF6">
    <property type="entry name" value="NAD-CAPPED RNA HYDROLASE NUDT12"/>
    <property type="match status" value="1"/>
</dbReference>
<dbReference type="GO" id="GO:0046872">
    <property type="term" value="F:metal ion binding"/>
    <property type="evidence" value="ECO:0007669"/>
    <property type="project" value="UniProtKB-KW"/>
</dbReference>
<dbReference type="SUPFAM" id="SSF55811">
    <property type="entry name" value="Nudix"/>
    <property type="match status" value="1"/>
</dbReference>
<evidence type="ECO:0000256" key="2">
    <source>
        <dbReference type="ARBA" id="ARBA00001947"/>
    </source>
</evidence>
<keyword evidence="5" id="KW-0479">Metal-binding</keyword>
<dbReference type="RefSeq" id="WP_213172068.1">
    <property type="nucleotide sequence ID" value="NZ_CP070496.1"/>
</dbReference>
<evidence type="ECO:0000256" key="5">
    <source>
        <dbReference type="ARBA" id="ARBA00022723"/>
    </source>
</evidence>
<dbReference type="GO" id="GO:0019677">
    <property type="term" value="P:NAD+ catabolic process"/>
    <property type="evidence" value="ECO:0007669"/>
    <property type="project" value="TreeGrafter"/>
</dbReference>
<dbReference type="NCBIfam" id="NF001299">
    <property type="entry name" value="PRK00241.1"/>
    <property type="match status" value="1"/>
</dbReference>
<dbReference type="PROSITE" id="PS51462">
    <property type="entry name" value="NUDIX"/>
    <property type="match status" value="1"/>
</dbReference>
<evidence type="ECO:0000313" key="12">
    <source>
        <dbReference type="Proteomes" id="UP000662939"/>
    </source>
</evidence>
<dbReference type="InterPro" id="IPR050241">
    <property type="entry name" value="NAD-cap_RNA_hydrolase_NudC"/>
</dbReference>
<dbReference type="GO" id="GO:0006742">
    <property type="term" value="P:NADP+ catabolic process"/>
    <property type="evidence" value="ECO:0007669"/>
    <property type="project" value="TreeGrafter"/>
</dbReference>
<dbReference type="EMBL" id="CP070496">
    <property type="protein sequence ID" value="QSB06057.1"/>
    <property type="molecule type" value="Genomic_DNA"/>
</dbReference>
<dbReference type="AlphaFoldDB" id="A0A895XLT8"/>
<protein>
    <recommendedName>
        <fullName evidence="4">NAD(+) diphosphatase</fullName>
        <ecNumber evidence="4">3.6.1.22</ecNumber>
    </recommendedName>
</protein>
<dbReference type="InterPro" id="IPR015797">
    <property type="entry name" value="NUDIX_hydrolase-like_dom_sf"/>
</dbReference>
<dbReference type="InterPro" id="IPR049734">
    <property type="entry name" value="NudC-like_C"/>
</dbReference>
<dbReference type="GO" id="GO:0005829">
    <property type="term" value="C:cytosol"/>
    <property type="evidence" value="ECO:0007669"/>
    <property type="project" value="TreeGrafter"/>
</dbReference>
<evidence type="ECO:0000259" key="10">
    <source>
        <dbReference type="PROSITE" id="PS51462"/>
    </source>
</evidence>
<evidence type="ECO:0000256" key="4">
    <source>
        <dbReference type="ARBA" id="ARBA00012381"/>
    </source>
</evidence>
<dbReference type="CDD" id="cd03429">
    <property type="entry name" value="NUDIX_NADH_pyrophosphatase_Nudt13"/>
    <property type="match status" value="1"/>
</dbReference>
<comment type="cofactor">
    <cofactor evidence="1">
        <name>Mg(2+)</name>
        <dbReference type="ChEBI" id="CHEBI:18420"/>
    </cofactor>
</comment>
<evidence type="ECO:0000313" key="11">
    <source>
        <dbReference type="EMBL" id="QSB06057.1"/>
    </source>
</evidence>
<dbReference type="InterPro" id="IPR000086">
    <property type="entry name" value="NUDIX_hydrolase_dom"/>
</dbReference>
<keyword evidence="8" id="KW-0520">NAD</keyword>
<comment type="cofactor">
    <cofactor evidence="2">
        <name>Zn(2+)</name>
        <dbReference type="ChEBI" id="CHEBI:29105"/>
    </cofactor>
</comment>
<comment type="catalytic activity">
    <reaction evidence="9">
        <text>a 5'-end NAD(+)-phospho-ribonucleoside in mRNA + H2O = a 5'-end phospho-adenosine-phospho-ribonucleoside in mRNA + beta-nicotinamide D-ribonucleotide + 2 H(+)</text>
        <dbReference type="Rhea" id="RHEA:60876"/>
        <dbReference type="Rhea" id="RHEA-COMP:15698"/>
        <dbReference type="Rhea" id="RHEA-COMP:15719"/>
        <dbReference type="ChEBI" id="CHEBI:14649"/>
        <dbReference type="ChEBI" id="CHEBI:15377"/>
        <dbReference type="ChEBI" id="CHEBI:15378"/>
        <dbReference type="ChEBI" id="CHEBI:144029"/>
        <dbReference type="ChEBI" id="CHEBI:144051"/>
    </reaction>
    <physiologicalReaction direction="left-to-right" evidence="9">
        <dbReference type="Rhea" id="RHEA:60877"/>
    </physiologicalReaction>
</comment>
<dbReference type="Pfam" id="PF00293">
    <property type="entry name" value="NUDIX"/>
    <property type="match status" value="1"/>
</dbReference>
<gene>
    <name evidence="11" type="primary">nudC</name>
    <name evidence="11" type="ORF">JQS30_03805</name>
</gene>
<dbReference type="EC" id="3.6.1.22" evidence="4"/>
<evidence type="ECO:0000256" key="9">
    <source>
        <dbReference type="ARBA" id="ARBA00023679"/>
    </source>
</evidence>
<evidence type="ECO:0000256" key="6">
    <source>
        <dbReference type="ARBA" id="ARBA00022801"/>
    </source>
</evidence>
<evidence type="ECO:0000256" key="3">
    <source>
        <dbReference type="ARBA" id="ARBA00009595"/>
    </source>
</evidence>
<dbReference type="InterPro" id="IPR020084">
    <property type="entry name" value="NUDIX_hydrolase_CS"/>
</dbReference>
<keyword evidence="6 11" id="KW-0378">Hydrolase</keyword>
<comment type="similarity">
    <text evidence="3">Belongs to the Nudix hydrolase family. NudC subfamily.</text>
</comment>
<evidence type="ECO:0000256" key="8">
    <source>
        <dbReference type="ARBA" id="ARBA00023027"/>
    </source>
</evidence>
<keyword evidence="7" id="KW-0460">Magnesium</keyword>
<sequence>MIPRLSRSNVDRNALHRGDPVWLAEAWQRSHIVQVDPARNAVAATASGLRLIRASDDLPARRIFLGGDEEPFFAVITDLPEGLHLRQAHRGWTDRDLGLAAQALAMAQWHENHRFDPKTGAKLEPGLAGWELRADSGVVYPRTDPAIIVLIDDGQDSVLLARNVRAKEGRYACVAGFVEPGESAEAAVHREVAEETGLALDRVEYVTSQPWPFPSQLMLAFSATADPGQEIVLQPDELADARWFTEAEAREHVRGRPDVGWRGLTDVSVARFLIDRWLAGRSS</sequence>
<reference evidence="11" key="1">
    <citation type="submission" date="2021-02" db="EMBL/GenBank/DDBJ databases">
        <title>Natronoglycomyces albus gen. nov., sp. nov, a haloalkaliphilic actinobacterium from a soda solonchak soil.</title>
        <authorList>
            <person name="Sorokin D.Y."/>
            <person name="Khijniak T.V."/>
            <person name="Zakharycheva A.P."/>
            <person name="Boueva O.V."/>
            <person name="Ariskina E.V."/>
            <person name="Hahnke R.L."/>
            <person name="Bunk B."/>
            <person name="Sproer C."/>
            <person name="Schumann P."/>
            <person name="Evtushenko L.I."/>
            <person name="Kublanov I.V."/>
        </authorList>
    </citation>
    <scope>NUCLEOTIDE SEQUENCE</scope>
    <source>
        <strain evidence="11">DSM 106290</strain>
    </source>
</reference>
<proteinExistence type="inferred from homology"/>
<dbReference type="KEGG" id="nav:JQS30_03805"/>
<organism evidence="11 12">
    <name type="scientific">Natronoglycomyces albus</name>
    <dbReference type="NCBI Taxonomy" id="2811108"/>
    <lineage>
        <taxon>Bacteria</taxon>
        <taxon>Bacillati</taxon>
        <taxon>Actinomycetota</taxon>
        <taxon>Actinomycetes</taxon>
        <taxon>Glycomycetales</taxon>
        <taxon>Glycomycetaceae</taxon>
        <taxon>Natronoglycomyces</taxon>
    </lineage>
</organism>
<accession>A0A895XLT8</accession>
<dbReference type="PANTHER" id="PTHR42904">
    <property type="entry name" value="NUDIX HYDROLASE, NUDC SUBFAMILY"/>
    <property type="match status" value="1"/>
</dbReference>
<dbReference type="Gene3D" id="3.90.79.10">
    <property type="entry name" value="Nucleoside Triphosphate Pyrophosphohydrolase"/>
    <property type="match status" value="1"/>
</dbReference>
<dbReference type="Gene3D" id="3.90.79.20">
    <property type="match status" value="1"/>
</dbReference>
<feature type="domain" description="Nudix hydrolase" evidence="10">
    <location>
        <begin position="141"/>
        <end position="270"/>
    </location>
</feature>
<evidence type="ECO:0000256" key="7">
    <source>
        <dbReference type="ARBA" id="ARBA00022842"/>
    </source>
</evidence>
<name>A0A895XLT8_9ACTN</name>
<dbReference type="Proteomes" id="UP000662939">
    <property type="component" value="Chromosome"/>
</dbReference>